<keyword evidence="2" id="KW-1133">Transmembrane helix</keyword>
<feature type="region of interest" description="Disordered" evidence="1">
    <location>
        <begin position="99"/>
        <end position="134"/>
    </location>
</feature>
<dbReference type="AlphaFoldDB" id="E5AR68"/>
<evidence type="ECO:0000313" key="4">
    <source>
        <dbReference type="Proteomes" id="UP000007437"/>
    </source>
</evidence>
<protein>
    <submittedName>
        <fullName evidence="3">Uncharacterized protein</fullName>
    </submittedName>
</protein>
<evidence type="ECO:0000256" key="2">
    <source>
        <dbReference type="SAM" id="Phobius"/>
    </source>
</evidence>
<accession>E5AR68</accession>
<dbReference type="HOGENOM" id="CLU_1892280_0_0_4"/>
<feature type="transmembrane region" description="Helical" evidence="2">
    <location>
        <begin position="78"/>
        <end position="98"/>
    </location>
</feature>
<proteinExistence type="predicted"/>
<name>E5AR68_MYCRK</name>
<dbReference type="KEGG" id="brh:RBRH_04175"/>
<dbReference type="STRING" id="882378.RBRH_04175"/>
<dbReference type="Proteomes" id="UP000007437">
    <property type="component" value="Chromosome"/>
</dbReference>
<keyword evidence="2" id="KW-0472">Membrane</keyword>
<gene>
    <name evidence="3" type="ordered locus">RBRH_04175</name>
</gene>
<dbReference type="EMBL" id="FR687359">
    <property type="protein sequence ID" value="CBW75100.1"/>
    <property type="molecule type" value="Genomic_DNA"/>
</dbReference>
<keyword evidence="2" id="KW-0812">Transmembrane</keyword>
<organism evidence="3 4">
    <name type="scientific">Mycetohabitans rhizoxinica (strain DSM 19002 / CIP 109453 / HKI 454)</name>
    <name type="common">Paraburkholderia rhizoxinica</name>
    <dbReference type="NCBI Taxonomy" id="882378"/>
    <lineage>
        <taxon>Bacteria</taxon>
        <taxon>Pseudomonadati</taxon>
        <taxon>Pseudomonadota</taxon>
        <taxon>Betaproteobacteria</taxon>
        <taxon>Burkholderiales</taxon>
        <taxon>Burkholderiaceae</taxon>
        <taxon>Mycetohabitans</taxon>
    </lineage>
</organism>
<evidence type="ECO:0000256" key="1">
    <source>
        <dbReference type="SAM" id="MobiDB-lite"/>
    </source>
</evidence>
<reference evidence="3 4" key="1">
    <citation type="journal article" date="2011" name="J. Bacteriol.">
        <title>Complete genome sequence of Burkholderia rhizoxinica, an endosymbiont of Rhizopus microsporus.</title>
        <authorList>
            <person name="Lackner G."/>
            <person name="Moebius N."/>
            <person name="Partida-Martinez L."/>
            <person name="Hertweck C."/>
        </authorList>
    </citation>
    <scope>NUCLEOTIDE SEQUENCE [LARGE SCALE GENOMIC DNA]</scope>
    <source>
        <strain evidence="4">DSM 19002 / CIP 109453 / HKI 454</strain>
    </source>
</reference>
<evidence type="ECO:0000313" key="3">
    <source>
        <dbReference type="EMBL" id="CBW75100.1"/>
    </source>
</evidence>
<sequence>MGTHRGDCRDAAIDAGQKAGGRTGGRRHWKCLTPPRIATMESIMGHQRYSDHVTRARRHAQWAQRQVSRASRPSWPHLGLAALGLVCCVVAAVPRAALAGTTDRPAGSRSADRGPVDAAAQVKLASATPDPVAA</sequence>